<keyword evidence="3" id="KW-0378">Hydrolase</keyword>
<dbReference type="InterPro" id="IPR003653">
    <property type="entry name" value="Peptidase_C48_C"/>
</dbReference>
<feature type="compositionally biased region" description="Basic and acidic residues" evidence="4">
    <location>
        <begin position="266"/>
        <end position="276"/>
    </location>
</feature>
<dbReference type="AlphaFoldDB" id="A0A9N9SAN8"/>
<evidence type="ECO:0000256" key="2">
    <source>
        <dbReference type="ARBA" id="ARBA00022670"/>
    </source>
</evidence>
<evidence type="ECO:0000256" key="3">
    <source>
        <dbReference type="ARBA" id="ARBA00022801"/>
    </source>
</evidence>
<keyword evidence="7" id="KW-1185">Reference proteome</keyword>
<name>A0A9N9SAN8_PHACE</name>
<dbReference type="InterPro" id="IPR049512">
    <property type="entry name" value="DJR-like_dom"/>
</dbReference>
<feature type="region of interest" description="Disordered" evidence="4">
    <location>
        <begin position="258"/>
        <end position="280"/>
    </location>
</feature>
<dbReference type="InterPro" id="IPR038765">
    <property type="entry name" value="Papain-like_cys_pep_sf"/>
</dbReference>
<dbReference type="PANTHER" id="PTHR36159">
    <property type="entry name" value="PROTEIN CBG23766"/>
    <property type="match status" value="1"/>
</dbReference>
<keyword evidence="2" id="KW-0645">Protease</keyword>
<dbReference type="SUPFAM" id="SSF54001">
    <property type="entry name" value="Cysteine proteinases"/>
    <property type="match status" value="1"/>
</dbReference>
<dbReference type="Gene3D" id="3.40.395.10">
    <property type="entry name" value="Adenoviral Proteinase, Chain A"/>
    <property type="match status" value="1"/>
</dbReference>
<dbReference type="PANTHER" id="PTHR36159:SF1">
    <property type="entry name" value="RETROVIRUS-RELATED POL POLYPROTEIN FROM TRANSPOSON 412-LIKE PROTEIN"/>
    <property type="match status" value="1"/>
</dbReference>
<evidence type="ECO:0000313" key="7">
    <source>
        <dbReference type="Proteomes" id="UP001153737"/>
    </source>
</evidence>
<dbReference type="Proteomes" id="UP001153737">
    <property type="component" value="Chromosome 11"/>
</dbReference>
<dbReference type="GO" id="GO:0006508">
    <property type="term" value="P:proteolysis"/>
    <property type="evidence" value="ECO:0007669"/>
    <property type="project" value="UniProtKB-KW"/>
</dbReference>
<dbReference type="EMBL" id="OU896717">
    <property type="protein sequence ID" value="CAG9814730.1"/>
    <property type="molecule type" value="Genomic_DNA"/>
</dbReference>
<feature type="domain" description="Ubiquitin-like protease family profile" evidence="5">
    <location>
        <begin position="377"/>
        <end position="543"/>
    </location>
</feature>
<proteinExistence type="inferred from homology"/>
<dbReference type="PROSITE" id="PS50600">
    <property type="entry name" value="ULP_PROTEASE"/>
    <property type="match status" value="1"/>
</dbReference>
<gene>
    <name evidence="6" type="ORF">PHAECO_LOCUS2624</name>
</gene>
<accession>A0A9N9SAN8</accession>
<protein>
    <recommendedName>
        <fullName evidence="5">Ubiquitin-like protease family profile domain-containing protein</fullName>
    </recommendedName>
</protein>
<evidence type="ECO:0000259" key="5">
    <source>
        <dbReference type="PROSITE" id="PS50600"/>
    </source>
</evidence>
<reference evidence="6" key="2">
    <citation type="submission" date="2022-10" db="EMBL/GenBank/DDBJ databases">
        <authorList>
            <consortium name="ENA_rothamsted_submissions"/>
            <consortium name="culmorum"/>
            <person name="King R."/>
        </authorList>
    </citation>
    <scope>NUCLEOTIDE SEQUENCE</scope>
</reference>
<organism evidence="6 7">
    <name type="scientific">Phaedon cochleariae</name>
    <name type="common">Mustard beetle</name>
    <dbReference type="NCBI Taxonomy" id="80249"/>
    <lineage>
        <taxon>Eukaryota</taxon>
        <taxon>Metazoa</taxon>
        <taxon>Ecdysozoa</taxon>
        <taxon>Arthropoda</taxon>
        <taxon>Hexapoda</taxon>
        <taxon>Insecta</taxon>
        <taxon>Pterygota</taxon>
        <taxon>Neoptera</taxon>
        <taxon>Endopterygota</taxon>
        <taxon>Coleoptera</taxon>
        <taxon>Polyphaga</taxon>
        <taxon>Cucujiformia</taxon>
        <taxon>Chrysomeloidea</taxon>
        <taxon>Chrysomelidae</taxon>
        <taxon>Chrysomelinae</taxon>
        <taxon>Chrysomelini</taxon>
        <taxon>Phaedon</taxon>
    </lineage>
</organism>
<dbReference type="GO" id="GO:0008234">
    <property type="term" value="F:cysteine-type peptidase activity"/>
    <property type="evidence" value="ECO:0007669"/>
    <property type="project" value="InterPro"/>
</dbReference>
<reference evidence="6" key="1">
    <citation type="submission" date="2022-01" db="EMBL/GenBank/DDBJ databases">
        <authorList>
            <person name="King R."/>
        </authorList>
    </citation>
    <scope>NUCLEOTIDE SEQUENCE</scope>
</reference>
<dbReference type="OrthoDB" id="6783883at2759"/>
<evidence type="ECO:0000313" key="6">
    <source>
        <dbReference type="EMBL" id="CAG9814730.1"/>
    </source>
</evidence>
<dbReference type="Pfam" id="PF21738">
    <property type="entry name" value="DJR-like_dom"/>
    <property type="match status" value="1"/>
</dbReference>
<sequence>MAMKDLLGICCNDVEFFENEFKYIEPPEAPKPRDPLYKVSPFYRLFKMKYNTIKRKIKNQERSGKNNKFFNEKYLLKVLRKYVPFLPLWTSLISGKRQSNAPVENWFSVVKHLILEELENQKTSRVIRLIRRKILAVHKEITLNIPKRGCTSRRSKRRSDIDKRGCTSRVHNKNVRKFDIVPTNKCSLKDLSAEEQWKKQLPLKNNNFKGTILKRALKKIESKFIPAKFKKQDEVNELKGAKKCGTSKVTDDITKSGIGLSGSARSRTENEEETRLGQDSNKTISLSLKKQVEDELTDDEGFIFSVDKANSTQKIISIQDPVSLSPNEEVSSPFKIETAKKTICFHENGLVCNLNYYKECKGYGNYVVAKFHLGISNELKFEDFKTLFDKQWLTDFALNYCLRAILNEHIREHTTEGDYKLLNTDQTYAIFYHCEHIVKEFFDDFPDISESSIVILPIIIGTVASRNHWVIAFVNFQQSTFTFIDPRGKSKLNALEFRETFEKFIEKPLLLSHPFRKWELHMLPSLTTSATNGIWAVKTSSFLESPRYCIVCFQTDHDLTEVNTDPTIFNHANITNITLTLNGESYPKEKMQLAFDKGAFPQAYFKYTRFGYRYKNTSQHTPLLGYPEFANKQPLFVIDCSRRDESVKSSTVDVKLEIEASQGFPANTRAYCIIIHDNIIEHLPLSEFIKKWN</sequence>
<evidence type="ECO:0000256" key="4">
    <source>
        <dbReference type="SAM" id="MobiDB-lite"/>
    </source>
</evidence>
<comment type="similarity">
    <text evidence="1">Belongs to the peptidase C48 family.</text>
</comment>
<evidence type="ECO:0000256" key="1">
    <source>
        <dbReference type="ARBA" id="ARBA00005234"/>
    </source>
</evidence>